<dbReference type="Pfam" id="PF00100">
    <property type="entry name" value="Zona_pellucida"/>
    <property type="match status" value="1"/>
</dbReference>
<evidence type="ECO:0000256" key="3">
    <source>
        <dbReference type="SAM" id="MobiDB-lite"/>
    </source>
</evidence>
<dbReference type="Proteomes" id="UP000694680">
    <property type="component" value="Chromosome 13"/>
</dbReference>
<feature type="region of interest" description="Disordered" evidence="3">
    <location>
        <begin position="313"/>
        <end position="376"/>
    </location>
</feature>
<reference evidence="6" key="2">
    <citation type="submission" date="2025-08" db="UniProtKB">
        <authorList>
            <consortium name="Ensembl"/>
        </authorList>
    </citation>
    <scope>IDENTIFICATION</scope>
</reference>
<dbReference type="InterPro" id="IPR001507">
    <property type="entry name" value="ZP_dom"/>
</dbReference>
<dbReference type="AlphaFoldDB" id="A0A8C5H484"/>
<evidence type="ECO:0000256" key="2">
    <source>
        <dbReference type="ARBA" id="ARBA00023157"/>
    </source>
</evidence>
<reference evidence="6" key="3">
    <citation type="submission" date="2025-09" db="UniProtKB">
        <authorList>
            <consortium name="Ensembl"/>
        </authorList>
    </citation>
    <scope>IDENTIFICATION</scope>
</reference>
<dbReference type="GeneID" id="114474298"/>
<proteinExistence type="predicted"/>
<dbReference type="Gene3D" id="2.60.40.4100">
    <property type="entry name" value="Zona pellucida, ZP-C domain"/>
    <property type="match status" value="1"/>
</dbReference>
<gene>
    <name evidence="6" type="primary">LOC114474298</name>
</gene>
<feature type="compositionally biased region" description="Polar residues" evidence="3">
    <location>
        <begin position="342"/>
        <end position="376"/>
    </location>
</feature>
<feature type="compositionally biased region" description="Acidic residues" evidence="3">
    <location>
        <begin position="332"/>
        <end position="341"/>
    </location>
</feature>
<sequence>MMRLIIIMHLFGVMWRTNAQTPSQCIADATNRPPESSDMTVLCGTTHMEVSIYICPVYNAQYNESLMVLNNQVNNPECYGTPDMTATPPVLRFRFPINESSSTDCENDLTITNQVGTGIFSSYSNVPFVNISGSIVAIDPSAGQITYREQIIYKYSCNYPMQYLINNTELAVSGVKVAIKDNNGSFITTLSMALYKDQNYSTPLDIPTTGLNLKTKIYVAVTATNLTERFHVMLDRCYTTTGPFQTQSSMYDLFVGCPSDPQTVIELNGDAQQAHFSFEAFRFVEHRNLTVSTFFLHCTTRLCDVTKCEELKPDCSTSAPGRRRREASGSGDDGDDGDDSPTEATITSGPISVNSRTTTDVEPISAPQTGTSKASSSYDRREMVVIHFLAVISFFIIL</sequence>
<dbReference type="Ensembl" id="ENSGWIT00000042469.1">
    <property type="protein sequence ID" value="ENSGWIP00000039042.1"/>
    <property type="gene ID" value="ENSGWIG00000019877.1"/>
</dbReference>
<organism evidence="6 7">
    <name type="scientific">Gouania willdenowi</name>
    <name type="common">Blunt-snouted clingfish</name>
    <name type="synonym">Lepadogaster willdenowi</name>
    <dbReference type="NCBI Taxonomy" id="441366"/>
    <lineage>
        <taxon>Eukaryota</taxon>
        <taxon>Metazoa</taxon>
        <taxon>Chordata</taxon>
        <taxon>Craniata</taxon>
        <taxon>Vertebrata</taxon>
        <taxon>Euteleostomi</taxon>
        <taxon>Actinopterygii</taxon>
        <taxon>Neopterygii</taxon>
        <taxon>Teleostei</taxon>
        <taxon>Neoteleostei</taxon>
        <taxon>Acanthomorphata</taxon>
        <taxon>Ovalentaria</taxon>
        <taxon>Blenniimorphae</taxon>
        <taxon>Blenniiformes</taxon>
        <taxon>Gobiesocoidei</taxon>
        <taxon>Gobiesocidae</taxon>
        <taxon>Gobiesocinae</taxon>
        <taxon>Gouania</taxon>
    </lineage>
</organism>
<name>A0A8C5H484_GOUWI</name>
<dbReference type="InterPro" id="IPR055355">
    <property type="entry name" value="ZP-C"/>
</dbReference>
<evidence type="ECO:0000256" key="1">
    <source>
        <dbReference type="ARBA" id="ARBA00022729"/>
    </source>
</evidence>
<keyword evidence="1 4" id="KW-0732">Signal</keyword>
<evidence type="ECO:0000313" key="7">
    <source>
        <dbReference type="Proteomes" id="UP000694680"/>
    </source>
</evidence>
<keyword evidence="2" id="KW-1015">Disulfide bond</keyword>
<reference evidence="6" key="1">
    <citation type="submission" date="2020-06" db="EMBL/GenBank/DDBJ databases">
        <authorList>
            <consortium name="Wellcome Sanger Institute Data Sharing"/>
        </authorList>
    </citation>
    <scope>NUCLEOTIDE SEQUENCE [LARGE SCALE GENOMIC DNA]</scope>
</reference>
<dbReference type="SMART" id="SM00241">
    <property type="entry name" value="ZP"/>
    <property type="match status" value="1"/>
</dbReference>
<dbReference type="PANTHER" id="PTHR14002:SF10">
    <property type="entry name" value="ZONA PELLUCIDA-LIKE DOMAIN-CONTAINING PROTEIN 1-RELATED"/>
    <property type="match status" value="1"/>
</dbReference>
<accession>A0A8C5H484</accession>
<keyword evidence="7" id="KW-1185">Reference proteome</keyword>
<feature type="signal peptide" evidence="4">
    <location>
        <begin position="1"/>
        <end position="19"/>
    </location>
</feature>
<feature type="chain" id="PRO_5034875939" evidence="4">
    <location>
        <begin position="20"/>
        <end position="398"/>
    </location>
</feature>
<dbReference type="RefSeq" id="XP_028320301.1">
    <property type="nucleotide sequence ID" value="XM_028464500.1"/>
</dbReference>
<feature type="domain" description="ZP" evidence="5">
    <location>
        <begin position="42"/>
        <end position="322"/>
    </location>
</feature>
<dbReference type="OrthoDB" id="9274484at2759"/>
<evidence type="ECO:0000259" key="5">
    <source>
        <dbReference type="PROSITE" id="PS51034"/>
    </source>
</evidence>
<dbReference type="InterPro" id="IPR042235">
    <property type="entry name" value="ZP-C_dom"/>
</dbReference>
<evidence type="ECO:0000313" key="6">
    <source>
        <dbReference type="Ensembl" id="ENSGWIP00000039042.1"/>
    </source>
</evidence>
<protein>
    <submittedName>
        <fullName evidence="6">Zona pellucida-like domain-containing protein 1</fullName>
    </submittedName>
</protein>
<dbReference type="Pfam" id="PF23344">
    <property type="entry name" value="ZP-N"/>
    <property type="match status" value="1"/>
</dbReference>
<dbReference type="InterPro" id="IPR055356">
    <property type="entry name" value="ZP-N"/>
</dbReference>
<dbReference type="PROSITE" id="PS51034">
    <property type="entry name" value="ZP_2"/>
    <property type="match status" value="1"/>
</dbReference>
<dbReference type="PANTHER" id="PTHR14002">
    <property type="entry name" value="ENDOGLIN/TGF-BETA RECEPTOR TYPE III"/>
    <property type="match status" value="1"/>
</dbReference>
<evidence type="ECO:0000256" key="4">
    <source>
        <dbReference type="SAM" id="SignalP"/>
    </source>
</evidence>